<organism evidence="1 2">
    <name type="scientific">Vibrio phage pTD1</name>
    <dbReference type="NCBI Taxonomy" id="1938577"/>
    <lineage>
        <taxon>Viruses</taxon>
        <taxon>Duplodnaviria</taxon>
        <taxon>Heunggongvirae</taxon>
        <taxon>Uroviricota</taxon>
        <taxon>Caudoviricetes</taxon>
        <taxon>Chimalliviridae</taxon>
        <taxon>Gorgonvirinae</taxon>
        <taxon>Tidunavirus</taxon>
        <taxon>Tidunavirus pTD1</taxon>
    </lineage>
</organism>
<keyword evidence="2" id="KW-1185">Reference proteome</keyword>
<evidence type="ECO:0000313" key="1">
    <source>
        <dbReference type="EMBL" id="BAW98222.1"/>
    </source>
</evidence>
<dbReference type="EMBL" id="AP017972">
    <property type="protein sequence ID" value="BAW98222.1"/>
    <property type="molecule type" value="Genomic_DNA"/>
</dbReference>
<dbReference type="KEGG" id="vg:40075029"/>
<dbReference type="RefSeq" id="YP_009599300.1">
    <property type="nucleotide sequence ID" value="NC_041916.1"/>
</dbReference>
<reference evidence="1 2" key="1">
    <citation type="submission" date="2017-01" db="EMBL/GenBank/DDBJ databases">
        <title>Complete Genome Sequence of Vibrio Parahaemolyticus Bacteriophage pTD1.</title>
        <authorList>
            <person name="Midorikawa Y."/>
            <person name="Sano M."/>
        </authorList>
    </citation>
    <scope>NUCLEOTIDE SEQUENCE [LARGE SCALE GENOMIC DNA]</scope>
    <source>
        <strain evidence="1">PTD1</strain>
    </source>
</reference>
<name>A0A1Q2U2N2_9CAUD</name>
<dbReference type="GeneID" id="40075029"/>
<dbReference type="OrthoDB" id="23004at10239"/>
<evidence type="ECO:0000313" key="2">
    <source>
        <dbReference type="Proteomes" id="UP000221243"/>
    </source>
</evidence>
<protein>
    <submittedName>
        <fullName evidence="1">Uncharacterized protein</fullName>
    </submittedName>
</protein>
<proteinExistence type="predicted"/>
<dbReference type="Proteomes" id="UP000221243">
    <property type="component" value="Segment"/>
</dbReference>
<sequence length="167" mass="18829">MSIKTLLPIQSFVGRTFSLVTMTQSSIRADYDGARVSLTIELNDGNETRTIRRRYSRKFLDQFAGFGNWDETNLTQVALGIYILDPKGLYQLSRAPRTCISTLVDLYRPDFIMSGSLFFTTLDFTLNSLTVTSQRDESLTFTTRGIKEVTTTAFKPIMDLGAGLVRK</sequence>
<accession>A0A1Q2U2N2</accession>